<dbReference type="EMBL" id="JAFBBP010000001">
    <property type="protein sequence ID" value="MBM7492815.1"/>
    <property type="molecule type" value="Genomic_DNA"/>
</dbReference>
<reference evidence="1 2" key="1">
    <citation type="submission" date="2021-01" db="EMBL/GenBank/DDBJ databases">
        <title>Sequencing the genomes of 1000 actinobacteria strains.</title>
        <authorList>
            <person name="Klenk H.-P."/>
        </authorList>
    </citation>
    <scope>NUCLEOTIDE SEQUENCE [LARGE SCALE GENOMIC DNA]</scope>
    <source>
        <strain evidence="1 2">DSM 100204</strain>
    </source>
</reference>
<proteinExistence type="predicted"/>
<accession>A0ABS2LXA1</accession>
<protein>
    <submittedName>
        <fullName evidence="1">Uncharacterized protein</fullName>
    </submittedName>
</protein>
<comment type="caution">
    <text evidence="1">The sequence shown here is derived from an EMBL/GenBank/DDBJ whole genome shotgun (WGS) entry which is preliminary data.</text>
</comment>
<name>A0ABS2LXA1_9ACTN</name>
<evidence type="ECO:0000313" key="2">
    <source>
        <dbReference type="Proteomes" id="UP000764837"/>
    </source>
</evidence>
<gene>
    <name evidence="1" type="ORF">JOD64_004037</name>
</gene>
<organism evidence="1 2">
    <name type="scientific">Micromonospora luteifusca</name>
    <dbReference type="NCBI Taxonomy" id="709860"/>
    <lineage>
        <taxon>Bacteria</taxon>
        <taxon>Bacillati</taxon>
        <taxon>Actinomycetota</taxon>
        <taxon>Actinomycetes</taxon>
        <taxon>Micromonosporales</taxon>
        <taxon>Micromonosporaceae</taxon>
        <taxon>Micromonospora</taxon>
    </lineage>
</organism>
<dbReference type="Proteomes" id="UP000764837">
    <property type="component" value="Unassembled WGS sequence"/>
</dbReference>
<evidence type="ECO:0000313" key="1">
    <source>
        <dbReference type="EMBL" id="MBM7492815.1"/>
    </source>
</evidence>
<keyword evidence="2" id="KW-1185">Reference proteome</keyword>
<sequence>MPVGMPDLHEKEVALPNLRDRRFTRHSENGVRILSVRGHDVRRISWMIGSRTPRRW</sequence>